<protein>
    <submittedName>
        <fullName evidence="2">Uncharacterized protein</fullName>
    </submittedName>
</protein>
<keyword evidence="1" id="KW-0472">Membrane</keyword>
<keyword evidence="1" id="KW-0812">Transmembrane</keyword>
<dbReference type="EMBL" id="AP019695">
    <property type="protein sequence ID" value="BBK21596.1"/>
    <property type="molecule type" value="Genomic_DNA"/>
</dbReference>
<organism evidence="2 3">
    <name type="scientific">Amedibacterium intestinale</name>
    <dbReference type="NCBI Taxonomy" id="2583452"/>
    <lineage>
        <taxon>Bacteria</taxon>
        <taxon>Bacillati</taxon>
        <taxon>Bacillota</taxon>
        <taxon>Erysipelotrichia</taxon>
        <taxon>Erysipelotrichales</taxon>
        <taxon>Erysipelotrichaceae</taxon>
        <taxon>Amedibacterium</taxon>
    </lineage>
</organism>
<evidence type="ECO:0000313" key="2">
    <source>
        <dbReference type="EMBL" id="BBK21596.1"/>
    </source>
</evidence>
<keyword evidence="1" id="KW-1133">Transmembrane helix</keyword>
<dbReference type="Proteomes" id="UP000464754">
    <property type="component" value="Chromosome"/>
</dbReference>
<keyword evidence="3" id="KW-1185">Reference proteome</keyword>
<feature type="transmembrane region" description="Helical" evidence="1">
    <location>
        <begin position="12"/>
        <end position="32"/>
    </location>
</feature>
<evidence type="ECO:0000256" key="1">
    <source>
        <dbReference type="SAM" id="Phobius"/>
    </source>
</evidence>
<dbReference type="RefSeq" id="WP_147360214.1">
    <property type="nucleotide sequence ID" value="NZ_AP019695.1"/>
</dbReference>
<sequence length="136" mass="16365">MKRFLYADDGFFSVYAMLLLSIAMLFSTFLFCKIHTAYTMTKLSYSDIFVLYKVNSYLKQNPEEVPDEMMNEENEESLEDSNITEEELFYNDAYIFITYDDQEAICKVKEKNQSYVMYITYNKQEKKILAYRYEQM</sequence>
<reference evidence="3" key="1">
    <citation type="submission" date="2019-05" db="EMBL/GenBank/DDBJ databases">
        <title>Complete genome sequencing of Absiella argi strain JCM 30884.</title>
        <authorList>
            <person name="Sakamoto M."/>
            <person name="Murakami T."/>
            <person name="Mori H."/>
        </authorList>
    </citation>
    <scope>NUCLEOTIDE SEQUENCE [LARGE SCALE GENOMIC DNA]</scope>
    <source>
        <strain evidence="3">JCM 30884</strain>
    </source>
</reference>
<dbReference type="AlphaFoldDB" id="A0A6N4TEK6"/>
<evidence type="ECO:0000313" key="3">
    <source>
        <dbReference type="Proteomes" id="UP000464754"/>
    </source>
</evidence>
<dbReference type="KEGG" id="aarg:Aargi30884_04990"/>
<name>A0A6N4TEK6_9FIRM</name>
<accession>A0A6N4TEK6</accession>
<gene>
    <name evidence="2" type="ORF">Aargi30884_04990</name>
</gene>
<proteinExistence type="predicted"/>